<evidence type="ECO:0000313" key="5">
    <source>
        <dbReference type="EMBL" id="EGW22074.1"/>
    </source>
</evidence>
<feature type="domain" description="Transposase Helix-turn-helix" evidence="4">
    <location>
        <begin position="55"/>
        <end position="97"/>
    </location>
</feature>
<evidence type="ECO:0000313" key="6">
    <source>
        <dbReference type="Proteomes" id="UP000004664"/>
    </source>
</evidence>
<dbReference type="AlphaFoldDB" id="G3IQI8"/>
<dbReference type="InterPro" id="IPR027806">
    <property type="entry name" value="HARBI1_dom"/>
</dbReference>
<keyword evidence="2" id="KW-0479">Metal-binding</keyword>
<accession>G3IQI8</accession>
<dbReference type="Pfam" id="PF13359">
    <property type="entry name" value="DDE_Tnp_4"/>
    <property type="match status" value="1"/>
</dbReference>
<dbReference type="GO" id="GO:0046872">
    <property type="term" value="F:metal ion binding"/>
    <property type="evidence" value="ECO:0007669"/>
    <property type="project" value="UniProtKB-KW"/>
</dbReference>
<evidence type="ECO:0000256" key="2">
    <source>
        <dbReference type="ARBA" id="ARBA00022723"/>
    </source>
</evidence>
<dbReference type="InterPro" id="IPR027805">
    <property type="entry name" value="Transposase_HTH_dom"/>
</dbReference>
<reference evidence="5 6" key="1">
    <citation type="submission" date="2011-06" db="EMBL/GenBank/DDBJ databases">
        <title>Genomic sequence of Methylobacter tundripaludum SV96.</title>
        <authorList>
            <consortium name="US DOE Joint Genome Institute"/>
            <person name="Lucas S."/>
            <person name="Han J."/>
            <person name="Lapidus A."/>
            <person name="Cheng J.-F."/>
            <person name="Goodwin L."/>
            <person name="Pitluck S."/>
            <person name="Held B."/>
            <person name="Detter J.C."/>
            <person name="Han C."/>
            <person name="Tapia R."/>
            <person name="Land M."/>
            <person name="Hauser L."/>
            <person name="Kyrpides N."/>
            <person name="Ivanova N."/>
            <person name="Ovchinnikova G."/>
            <person name="Pagani I."/>
            <person name="Klotz M.G."/>
            <person name="Dispirito A.A."/>
            <person name="Murrell J.C."/>
            <person name="Dunfield P."/>
            <person name="Kalyuzhnaya M.G."/>
            <person name="Svenning M."/>
            <person name="Trotsenko Y.A."/>
            <person name="Stein L.Y."/>
            <person name="Woyke T."/>
        </authorList>
    </citation>
    <scope>NUCLEOTIDE SEQUENCE [LARGE SCALE GENOMIC DNA]</scope>
    <source>
        <strain evidence="6">ATCC BAA-1195 / DSM 17260 / SV96</strain>
    </source>
</reference>
<keyword evidence="6" id="KW-1185">Reference proteome</keyword>
<feature type="domain" description="DDE Tnp4" evidence="3">
    <location>
        <begin position="122"/>
        <end position="272"/>
    </location>
</feature>
<organism evidence="5 6">
    <name type="scientific">Methylobacter tundripaludum (strain ATCC BAA-1195 / DSM 17260 / SV96)</name>
    <dbReference type="NCBI Taxonomy" id="697282"/>
    <lineage>
        <taxon>Bacteria</taxon>
        <taxon>Pseudomonadati</taxon>
        <taxon>Pseudomonadota</taxon>
        <taxon>Gammaproteobacteria</taxon>
        <taxon>Methylococcales</taxon>
        <taxon>Methylococcaceae</taxon>
        <taxon>Methylobacter</taxon>
    </lineage>
</organism>
<protein>
    <submittedName>
        <fullName evidence="5">Transposase</fullName>
    </submittedName>
</protein>
<dbReference type="EMBL" id="JH109152">
    <property type="protein sequence ID" value="EGW22074.1"/>
    <property type="molecule type" value="Genomic_DNA"/>
</dbReference>
<dbReference type="eggNOG" id="ENOG502ZJP3">
    <property type="taxonomic scope" value="Bacteria"/>
</dbReference>
<proteinExistence type="predicted"/>
<dbReference type="Proteomes" id="UP000004664">
    <property type="component" value="Unassembled WGS sequence"/>
</dbReference>
<evidence type="ECO:0000259" key="3">
    <source>
        <dbReference type="Pfam" id="PF13359"/>
    </source>
</evidence>
<gene>
    <name evidence="5" type="ORF">Mettu_0872</name>
</gene>
<evidence type="ECO:0000259" key="4">
    <source>
        <dbReference type="Pfam" id="PF13613"/>
    </source>
</evidence>
<evidence type="ECO:0000256" key="1">
    <source>
        <dbReference type="ARBA" id="ARBA00001968"/>
    </source>
</evidence>
<dbReference type="STRING" id="697282.Mettu_0872"/>
<comment type="cofactor">
    <cofactor evidence="1">
        <name>a divalent metal cation</name>
        <dbReference type="ChEBI" id="CHEBI:60240"/>
    </cofactor>
</comment>
<dbReference type="HOGENOM" id="CLU_073820_3_1_6"/>
<name>G3IQI8_METTV</name>
<dbReference type="Pfam" id="PF13613">
    <property type="entry name" value="HTH_Tnp_4"/>
    <property type="match status" value="1"/>
</dbReference>
<dbReference type="PANTHER" id="PTHR23080">
    <property type="entry name" value="THAP DOMAIN PROTEIN"/>
    <property type="match status" value="1"/>
</dbReference>
<sequence length="278" mass="31973">MKPYAQLPTDNPEEFMRTVGLSKEGFHVLNDKLTAYIATQKALNPLTMRGRKDTKLVLEDRLLLTLYYLRHYPTLINLGAIFDISESYCHKIYTRTARMIAKVEKLPNRKTLLEDSTTTLAIDVSEQPIERPVKNQKAYYSGKKRHTIKAQLVICVLTLTILSVVMGKGQQHDFLVFKNNRLLLHSGALLLADSGYQGIHKHHQNSTLPVKKKKGQPLSAEDKAHNKALAKRRIYIEHVNRRCKVFRIVKDVYRGKHKNYSLTWRLVAALVNLRYDGI</sequence>